<gene>
    <name evidence="25" type="ORF">G9444_4751</name>
</gene>
<evidence type="ECO:0000256" key="13">
    <source>
        <dbReference type="ARBA" id="ARBA00022932"/>
    </source>
</evidence>
<evidence type="ECO:0000313" key="25">
    <source>
        <dbReference type="EMBL" id="QIP41994.1"/>
    </source>
</evidence>
<dbReference type="GO" id="GO:0003677">
    <property type="term" value="F:DNA binding"/>
    <property type="evidence" value="ECO:0007669"/>
    <property type="project" value="UniProtKB-KW"/>
</dbReference>
<evidence type="ECO:0000256" key="15">
    <source>
        <dbReference type="ARBA" id="ARBA00023172"/>
    </source>
</evidence>
<evidence type="ECO:0000256" key="1">
    <source>
        <dbReference type="ARBA" id="ARBA00001936"/>
    </source>
</evidence>
<keyword evidence="5" id="KW-0548">Nucleotidyltransferase</keyword>
<dbReference type="GO" id="GO:0046872">
    <property type="term" value="F:metal ion binding"/>
    <property type="evidence" value="ECO:0007669"/>
    <property type="project" value="UniProtKB-KW"/>
</dbReference>
<keyword evidence="11" id="KW-0269">Exonuclease</keyword>
<feature type="region of interest" description="Disordered" evidence="23">
    <location>
        <begin position="797"/>
        <end position="818"/>
    </location>
</feature>
<dbReference type="CDD" id="cd04863">
    <property type="entry name" value="MtLigD_Pol_like"/>
    <property type="match status" value="1"/>
</dbReference>
<dbReference type="CDD" id="cd07906">
    <property type="entry name" value="Adenylation_DNA_ligase_LigD_LigC"/>
    <property type="match status" value="1"/>
</dbReference>
<organism evidence="25 26">
    <name type="scientific">Rhodococcus erythropolis</name>
    <name type="common">Arthrobacter picolinophilus</name>
    <dbReference type="NCBI Taxonomy" id="1833"/>
    <lineage>
        <taxon>Bacteria</taxon>
        <taxon>Bacillati</taxon>
        <taxon>Actinomycetota</taxon>
        <taxon>Actinomycetes</taxon>
        <taxon>Mycobacteriales</taxon>
        <taxon>Nocardiaceae</taxon>
        <taxon>Rhodococcus</taxon>
        <taxon>Rhodococcus erythropolis group</taxon>
    </lineage>
</organism>
<evidence type="ECO:0000256" key="3">
    <source>
        <dbReference type="ARBA" id="ARBA00022598"/>
    </source>
</evidence>
<feature type="domain" description="ATP-dependent DNA ligase family profile" evidence="24">
    <location>
        <begin position="611"/>
        <end position="722"/>
    </location>
</feature>
<dbReference type="InterPro" id="IPR012310">
    <property type="entry name" value="DNA_ligase_ATP-dep_cent"/>
</dbReference>
<comment type="cofactor">
    <cofactor evidence="1">
        <name>Mn(2+)</name>
        <dbReference type="ChEBI" id="CHEBI:29035"/>
    </cofactor>
</comment>
<evidence type="ECO:0000256" key="2">
    <source>
        <dbReference type="ARBA" id="ARBA00012727"/>
    </source>
</evidence>
<reference evidence="25 26" key="1">
    <citation type="submission" date="2020-03" db="EMBL/GenBank/DDBJ databases">
        <title>Screen low temperature-resistant strains for efficient degradation of petroleum hydrocarbons under the low temperature.</title>
        <authorList>
            <person name="Wang Y."/>
            <person name="Chen J."/>
        </authorList>
    </citation>
    <scope>NUCLEOTIDE SEQUENCE [LARGE SCALE GENOMIC DNA]</scope>
    <source>
        <strain evidence="25 26">KB1</strain>
    </source>
</reference>
<evidence type="ECO:0000256" key="16">
    <source>
        <dbReference type="ARBA" id="ARBA00023204"/>
    </source>
</evidence>
<keyword evidence="12" id="KW-0067">ATP-binding</keyword>
<dbReference type="InterPro" id="IPR012309">
    <property type="entry name" value="DNA_ligase_ATP-dep_C"/>
</dbReference>
<proteinExistence type="inferred from homology"/>
<evidence type="ECO:0000256" key="17">
    <source>
        <dbReference type="ARBA" id="ARBA00023211"/>
    </source>
</evidence>
<keyword evidence="10" id="KW-0378">Hydrolase</keyword>
<keyword evidence="7" id="KW-0479">Metal-binding</keyword>
<keyword evidence="15" id="KW-0233">DNA recombination</keyword>
<dbReference type="NCBIfam" id="TIGR02777">
    <property type="entry name" value="LigD_PE_dom"/>
    <property type="match status" value="1"/>
</dbReference>
<dbReference type="Gene3D" id="3.30.1490.70">
    <property type="match status" value="1"/>
</dbReference>
<evidence type="ECO:0000256" key="9">
    <source>
        <dbReference type="ARBA" id="ARBA00022763"/>
    </source>
</evidence>
<dbReference type="InterPro" id="IPR033649">
    <property type="entry name" value="MtLigD_Pol-like"/>
</dbReference>
<evidence type="ECO:0000256" key="23">
    <source>
        <dbReference type="SAM" id="MobiDB-lite"/>
    </source>
</evidence>
<keyword evidence="4" id="KW-0808">Transferase</keyword>
<dbReference type="EC" id="6.5.1.1" evidence="2"/>
<evidence type="ECO:0000256" key="5">
    <source>
        <dbReference type="ARBA" id="ARBA00022695"/>
    </source>
</evidence>
<dbReference type="SUPFAM" id="SSF50249">
    <property type="entry name" value="Nucleic acid-binding proteins"/>
    <property type="match status" value="1"/>
</dbReference>
<dbReference type="EMBL" id="CP050124">
    <property type="protein sequence ID" value="QIP41994.1"/>
    <property type="molecule type" value="Genomic_DNA"/>
</dbReference>
<keyword evidence="13" id="KW-0239">DNA-directed DNA polymerase</keyword>
<keyword evidence="16" id="KW-0234">DNA repair</keyword>
<evidence type="ECO:0000256" key="19">
    <source>
        <dbReference type="ARBA" id="ARBA00029943"/>
    </source>
</evidence>
<dbReference type="GO" id="GO:0003887">
    <property type="term" value="F:DNA-directed DNA polymerase activity"/>
    <property type="evidence" value="ECO:0007669"/>
    <property type="project" value="UniProtKB-KW"/>
</dbReference>
<comment type="catalytic activity">
    <reaction evidence="20">
        <text>ATP + (deoxyribonucleotide)n-3'-hydroxyl + 5'-phospho-(deoxyribonucleotide)m = (deoxyribonucleotide)n+m + AMP + diphosphate.</text>
        <dbReference type="EC" id="6.5.1.1"/>
    </reaction>
</comment>
<keyword evidence="18" id="KW-0511">Multifunctional enzyme</keyword>
<dbReference type="InterPro" id="IPR014144">
    <property type="entry name" value="LigD_PE_domain"/>
</dbReference>
<dbReference type="GO" id="GO:0004527">
    <property type="term" value="F:exonuclease activity"/>
    <property type="evidence" value="ECO:0007669"/>
    <property type="project" value="UniProtKB-KW"/>
</dbReference>
<evidence type="ECO:0000256" key="22">
    <source>
        <dbReference type="ARBA" id="ARBA00049990"/>
    </source>
</evidence>
<protein>
    <recommendedName>
        <fullName evidence="2">DNA ligase (ATP)</fullName>
        <ecNumber evidence="2">6.5.1.1</ecNumber>
    </recommendedName>
    <alternativeName>
        <fullName evidence="19">NHEJ DNA polymerase</fullName>
    </alternativeName>
</protein>
<name>A0A6G9CYM3_RHOER</name>
<evidence type="ECO:0000256" key="10">
    <source>
        <dbReference type="ARBA" id="ARBA00022801"/>
    </source>
</evidence>
<dbReference type="Gene3D" id="3.30.470.30">
    <property type="entry name" value="DNA ligase/mRNA capping enzyme"/>
    <property type="match status" value="1"/>
</dbReference>
<comment type="similarity">
    <text evidence="21">In the C-terminal section; belongs to the ATP-dependent DNA ligase family.</text>
</comment>
<evidence type="ECO:0000259" key="24">
    <source>
        <dbReference type="PROSITE" id="PS50160"/>
    </source>
</evidence>
<evidence type="ECO:0000256" key="6">
    <source>
        <dbReference type="ARBA" id="ARBA00022722"/>
    </source>
</evidence>
<dbReference type="InterPro" id="IPR012340">
    <property type="entry name" value="NA-bd_OB-fold"/>
</dbReference>
<dbReference type="GO" id="GO:0006281">
    <property type="term" value="P:DNA repair"/>
    <property type="evidence" value="ECO:0007669"/>
    <property type="project" value="UniProtKB-KW"/>
</dbReference>
<dbReference type="NCBIfam" id="TIGR02778">
    <property type="entry name" value="ligD_pol"/>
    <property type="match status" value="1"/>
</dbReference>
<dbReference type="PANTHER" id="PTHR42705:SF2">
    <property type="entry name" value="BIFUNCTIONAL NON-HOMOLOGOUS END JOINING PROTEIN LIGD"/>
    <property type="match status" value="1"/>
</dbReference>
<evidence type="ECO:0000256" key="20">
    <source>
        <dbReference type="ARBA" id="ARBA00034003"/>
    </source>
</evidence>
<keyword evidence="3 25" id="KW-0436">Ligase</keyword>
<dbReference type="NCBIfam" id="TIGR02779">
    <property type="entry name" value="NHEJ_ligase_lig"/>
    <property type="match status" value="1"/>
</dbReference>
<keyword evidence="17" id="KW-0464">Manganese</keyword>
<keyword evidence="9" id="KW-0227">DNA damage</keyword>
<evidence type="ECO:0000256" key="4">
    <source>
        <dbReference type="ARBA" id="ARBA00022679"/>
    </source>
</evidence>
<dbReference type="Pfam" id="PF01068">
    <property type="entry name" value="DNA_ligase_A_M"/>
    <property type="match status" value="1"/>
</dbReference>
<dbReference type="AlphaFoldDB" id="A0A6G9CYM3"/>
<dbReference type="PROSITE" id="PS50160">
    <property type="entry name" value="DNA_LIGASE_A3"/>
    <property type="match status" value="1"/>
</dbReference>
<evidence type="ECO:0000256" key="21">
    <source>
        <dbReference type="ARBA" id="ARBA00049981"/>
    </source>
</evidence>
<keyword evidence="8" id="KW-0547">Nucleotide-binding</keyword>
<keyword evidence="6" id="KW-0540">Nuclease</keyword>
<evidence type="ECO:0000256" key="14">
    <source>
        <dbReference type="ARBA" id="ARBA00023125"/>
    </source>
</evidence>
<dbReference type="GO" id="GO:0005524">
    <property type="term" value="F:ATP binding"/>
    <property type="evidence" value="ECO:0007669"/>
    <property type="project" value="UniProtKB-KW"/>
</dbReference>
<evidence type="ECO:0000256" key="18">
    <source>
        <dbReference type="ARBA" id="ARBA00023268"/>
    </source>
</evidence>
<dbReference type="Pfam" id="PF04679">
    <property type="entry name" value="DNA_ligase_A_C"/>
    <property type="match status" value="1"/>
</dbReference>
<keyword evidence="14" id="KW-0238">DNA-binding</keyword>
<dbReference type="GO" id="GO:0006310">
    <property type="term" value="P:DNA recombination"/>
    <property type="evidence" value="ECO:0007669"/>
    <property type="project" value="UniProtKB-KW"/>
</dbReference>
<dbReference type="NCBIfam" id="NF007210">
    <property type="entry name" value="PRK09632.1"/>
    <property type="match status" value="1"/>
</dbReference>
<dbReference type="InterPro" id="IPR014146">
    <property type="entry name" value="LigD_ligase_dom"/>
</dbReference>
<evidence type="ECO:0000313" key="26">
    <source>
        <dbReference type="Proteomes" id="UP000502345"/>
    </source>
</evidence>
<dbReference type="Gene3D" id="2.40.50.140">
    <property type="entry name" value="Nucleic acid-binding proteins"/>
    <property type="match status" value="1"/>
</dbReference>
<dbReference type="Pfam" id="PF21686">
    <property type="entry name" value="LigD_Prim-Pol"/>
    <property type="match status" value="1"/>
</dbReference>
<dbReference type="InterPro" id="IPR052171">
    <property type="entry name" value="NHEJ_LigD"/>
</dbReference>
<feature type="compositionally biased region" description="Basic and acidic residues" evidence="23">
    <location>
        <begin position="802"/>
        <end position="818"/>
    </location>
</feature>
<dbReference type="SUPFAM" id="SSF56091">
    <property type="entry name" value="DNA ligase/mRNA capping enzyme, catalytic domain"/>
    <property type="match status" value="1"/>
</dbReference>
<evidence type="ECO:0000256" key="12">
    <source>
        <dbReference type="ARBA" id="ARBA00022840"/>
    </source>
</evidence>
<evidence type="ECO:0000256" key="7">
    <source>
        <dbReference type="ARBA" id="ARBA00022723"/>
    </source>
</evidence>
<dbReference type="Gene3D" id="3.90.920.10">
    <property type="entry name" value="DNA primase, PRIM domain"/>
    <property type="match status" value="1"/>
</dbReference>
<dbReference type="PANTHER" id="PTHR42705">
    <property type="entry name" value="BIFUNCTIONAL NON-HOMOLOGOUS END JOINING PROTEIN LIGD"/>
    <property type="match status" value="1"/>
</dbReference>
<dbReference type="GO" id="GO:0003910">
    <property type="term" value="F:DNA ligase (ATP) activity"/>
    <property type="evidence" value="ECO:0007669"/>
    <property type="project" value="UniProtKB-EC"/>
</dbReference>
<accession>A0A6G9CYM3</accession>
<evidence type="ECO:0000256" key="8">
    <source>
        <dbReference type="ARBA" id="ARBA00022741"/>
    </source>
</evidence>
<sequence>MANIRQLLSTNGSTELRTVIVVSSPIENPVLPVAWRSGRFPIHQISTARRSAIQHNEEMATTDRGQITLDGTTVSVTNLGKILYPESGTTKAEVIDYYTRIAAVMLPHVVGRPGTRKRWPNGVDGQSFFEKNLASSAPQWLTRASLQHSDRVVTYPIFDSVASLAWLGQQAALELHVPQWRFDGSERGPATRLVFDLDPGEGVGLTECAEVARSIRDLVATLGWTAYPVTSGSKGIHLYVPLDRALDGSGASTVAKQIATGLEKLHPDLVTATMARNVRAGKIFVDWSQNNAAKTTIAPYSMRGRDQPYVAAPRSWDELDDPKLRHLLFDEVLERVESDGDLLGDLDPPVSAAVADTLTHYRNKRSADRTPEPIPAAVTKETAGNTFVIQEHHARRLHYDVRLERDGVLVSWAVPKGVPTSAGENRLAVHTEDHPLEYATFSGTIPKGEYGGGSMTIWDSGTYETEKWREDEVIVRLSGKRVQGRFALIRTKGDQWLMHLMKDQNASFGTEFPKNLEPMLATAGTLEGLDSQEWAFEGKWDGIRVILEYHSGTMSLRSRAGNDKTGDYPALAGLAEVLDGHDVVLDGEVVAYNDAGVTDFGLLQRGGEPVFLAFDLLYLDGVSLLRKSYSDRRTVLNALAGKVGELEVPPQIEGTAENALEVSTDAGWEGIVAKRRASVYLPGRRGSSWIKVKNWRTQEVVIGGWRTGQGNRAQGIGALLMGIPGEDGLTYVGRVGTGFSDRDLESLLATLEPLRQKESPFGEELPADDRKGAVWVRPELVGEARFMDWTGTGRLRHPSWRGLREDKKPGDVVRETRQ</sequence>
<dbReference type="CDD" id="cd07971">
    <property type="entry name" value="OBF_DNA_ligase_LigD"/>
    <property type="match status" value="1"/>
</dbReference>
<dbReference type="InterPro" id="IPR014145">
    <property type="entry name" value="LigD_pol_dom"/>
</dbReference>
<comment type="similarity">
    <text evidence="22">In the N-terminal section; belongs to the LigD polymerase family.</text>
</comment>
<evidence type="ECO:0000256" key="11">
    <source>
        <dbReference type="ARBA" id="ARBA00022839"/>
    </source>
</evidence>
<dbReference type="Pfam" id="PF13298">
    <property type="entry name" value="LigD_N"/>
    <property type="match status" value="1"/>
</dbReference>
<dbReference type="Proteomes" id="UP000502345">
    <property type="component" value="Chromosome"/>
</dbReference>